<gene>
    <name evidence="1" type="ORF">Vadar_013891</name>
</gene>
<sequence length="204" mass="22238">MGACATKPKAEAGEAPVPKPEKEEATGIVSEKKEVVVGEEGLKKVEGEIVVDEDKEIVDDDKRRSLGNLFQKEGKDSTEEVTTPTNPVKQEELSVNQNPTEVFHETNPNETGKTECPVEQTPKEVIEAVDDAPTTVVLVEEAIEVPVTIETQEPEEKEIVEDKPAAAETKKSETQEESEAIEEKTATVTQKPETAVDEKTTEGN</sequence>
<dbReference type="EMBL" id="CM037154">
    <property type="protein sequence ID" value="KAH7860480.1"/>
    <property type="molecule type" value="Genomic_DNA"/>
</dbReference>
<proteinExistence type="predicted"/>
<evidence type="ECO:0000313" key="1">
    <source>
        <dbReference type="EMBL" id="KAH7860480.1"/>
    </source>
</evidence>
<keyword evidence="2" id="KW-1185">Reference proteome</keyword>
<organism evidence="1 2">
    <name type="scientific">Vaccinium darrowii</name>
    <dbReference type="NCBI Taxonomy" id="229202"/>
    <lineage>
        <taxon>Eukaryota</taxon>
        <taxon>Viridiplantae</taxon>
        <taxon>Streptophyta</taxon>
        <taxon>Embryophyta</taxon>
        <taxon>Tracheophyta</taxon>
        <taxon>Spermatophyta</taxon>
        <taxon>Magnoliopsida</taxon>
        <taxon>eudicotyledons</taxon>
        <taxon>Gunneridae</taxon>
        <taxon>Pentapetalae</taxon>
        <taxon>asterids</taxon>
        <taxon>Ericales</taxon>
        <taxon>Ericaceae</taxon>
        <taxon>Vaccinioideae</taxon>
        <taxon>Vaccinieae</taxon>
        <taxon>Vaccinium</taxon>
    </lineage>
</organism>
<dbReference type="Proteomes" id="UP000828048">
    <property type="component" value="Chromosome 4"/>
</dbReference>
<comment type="caution">
    <text evidence="1">The sequence shown here is derived from an EMBL/GenBank/DDBJ whole genome shotgun (WGS) entry which is preliminary data.</text>
</comment>
<evidence type="ECO:0000313" key="2">
    <source>
        <dbReference type="Proteomes" id="UP000828048"/>
    </source>
</evidence>
<protein>
    <submittedName>
        <fullName evidence="1">Uncharacterized protein</fullName>
    </submittedName>
</protein>
<accession>A0ACB7Z3X6</accession>
<name>A0ACB7Z3X6_9ERIC</name>
<reference evidence="1 2" key="1">
    <citation type="journal article" date="2021" name="Hortic Res">
        <title>High-quality reference genome and annotation aids understanding of berry development for evergreen blueberry (Vaccinium darrowii).</title>
        <authorList>
            <person name="Yu J."/>
            <person name="Hulse-Kemp A.M."/>
            <person name="Babiker E."/>
            <person name="Staton M."/>
        </authorList>
    </citation>
    <scope>NUCLEOTIDE SEQUENCE [LARGE SCALE GENOMIC DNA]</scope>
    <source>
        <strain evidence="2">cv. NJ 8807/NJ 8810</strain>
        <tissue evidence="1">Young leaf</tissue>
    </source>
</reference>